<proteinExistence type="predicted"/>
<dbReference type="EMBL" id="MDZB01000103">
    <property type="protein sequence ID" value="OGX85776.1"/>
    <property type="molecule type" value="Genomic_DNA"/>
</dbReference>
<dbReference type="STRING" id="1908237.BEN47_14370"/>
<dbReference type="Proteomes" id="UP000176294">
    <property type="component" value="Unassembled WGS sequence"/>
</dbReference>
<keyword evidence="2" id="KW-1185">Reference proteome</keyword>
<reference evidence="1 2" key="1">
    <citation type="submission" date="2016-08" db="EMBL/GenBank/DDBJ databases">
        <title>Hymenobacter coccineus sp. nov., Hymenobacter lapidarius sp. nov. and Hymenobacter glacialis sp. nov., isolated from Antarctic soil.</title>
        <authorList>
            <person name="Sedlacek I."/>
            <person name="Kralova S."/>
            <person name="Kyrova K."/>
            <person name="Maslanova I."/>
            <person name="Stankova E."/>
            <person name="Vrbovska V."/>
            <person name="Nemec M."/>
            <person name="Bartak M."/>
            <person name="Svec P."/>
            <person name="Busse H.-J."/>
            <person name="Pantucek R."/>
        </authorList>
    </citation>
    <scope>NUCLEOTIDE SEQUENCE [LARGE SCALE GENOMIC DNA]</scope>
    <source>
        <strain evidence="1 2">CCM 8643</strain>
    </source>
</reference>
<gene>
    <name evidence="1" type="ORF">BEN47_14370</name>
</gene>
<organism evidence="1 2">
    <name type="scientific">Hymenobacter lapidarius</name>
    <dbReference type="NCBI Taxonomy" id="1908237"/>
    <lineage>
        <taxon>Bacteria</taxon>
        <taxon>Pseudomonadati</taxon>
        <taxon>Bacteroidota</taxon>
        <taxon>Cytophagia</taxon>
        <taxon>Cytophagales</taxon>
        <taxon>Hymenobacteraceae</taxon>
        <taxon>Hymenobacter</taxon>
    </lineage>
</organism>
<sequence length="87" mass="10308">MNILTIENAEKIKLAVQIEPWAEVFYLRKGDTLKLHQPEGLHGYYHVKVWRDADIQLFVDGEYDYPEVFINDQPAEPWNDFKPDESE</sequence>
<dbReference type="OrthoDB" id="9937963at2"/>
<comment type="caution">
    <text evidence="1">The sequence shown here is derived from an EMBL/GenBank/DDBJ whole genome shotgun (WGS) entry which is preliminary data.</text>
</comment>
<evidence type="ECO:0000313" key="2">
    <source>
        <dbReference type="Proteomes" id="UP000176294"/>
    </source>
</evidence>
<dbReference type="AlphaFoldDB" id="A0A1G1T4I6"/>
<evidence type="ECO:0000313" key="1">
    <source>
        <dbReference type="EMBL" id="OGX85776.1"/>
    </source>
</evidence>
<protein>
    <submittedName>
        <fullName evidence="1">Uncharacterized protein</fullName>
    </submittedName>
</protein>
<accession>A0A1G1T4I6</accession>
<name>A0A1G1T4I6_9BACT</name>
<dbReference type="RefSeq" id="WP_070728130.1">
    <property type="nucleotide sequence ID" value="NZ_MDZB01000103.1"/>
</dbReference>